<feature type="region of interest" description="Disordered" evidence="1">
    <location>
        <begin position="1"/>
        <end position="140"/>
    </location>
</feature>
<feature type="compositionally biased region" description="Polar residues" evidence="1">
    <location>
        <begin position="510"/>
        <end position="523"/>
    </location>
</feature>
<dbReference type="GO" id="GO:0031507">
    <property type="term" value="P:heterochromatin formation"/>
    <property type="evidence" value="ECO:0007669"/>
    <property type="project" value="TreeGrafter"/>
</dbReference>
<dbReference type="Gene3D" id="2.30.30.490">
    <property type="match status" value="1"/>
</dbReference>
<feature type="compositionally biased region" description="Low complexity" evidence="1">
    <location>
        <begin position="622"/>
        <end position="632"/>
    </location>
</feature>
<dbReference type="GO" id="GO:0000976">
    <property type="term" value="F:transcription cis-regulatory region binding"/>
    <property type="evidence" value="ECO:0007669"/>
    <property type="project" value="TreeGrafter"/>
</dbReference>
<feature type="region of interest" description="Disordered" evidence="1">
    <location>
        <begin position="1423"/>
        <end position="1453"/>
    </location>
</feature>
<feature type="compositionally biased region" description="Basic residues" evidence="1">
    <location>
        <begin position="197"/>
        <end position="210"/>
    </location>
</feature>
<feature type="compositionally biased region" description="Polar residues" evidence="1">
    <location>
        <begin position="1251"/>
        <end position="1266"/>
    </location>
</feature>
<feature type="compositionally biased region" description="Pro residues" evidence="1">
    <location>
        <begin position="1089"/>
        <end position="1099"/>
    </location>
</feature>
<feature type="compositionally biased region" description="Polar residues" evidence="1">
    <location>
        <begin position="1188"/>
        <end position="1201"/>
    </location>
</feature>
<reference evidence="3 4" key="1">
    <citation type="journal article" date="2019" name="PLoS Biol.">
        <title>Sex chromosomes control vertical transmission of feminizing Wolbachia symbionts in an isopod.</title>
        <authorList>
            <person name="Becking T."/>
            <person name="Chebbi M.A."/>
            <person name="Giraud I."/>
            <person name="Moumen B."/>
            <person name="Laverre T."/>
            <person name="Caubet Y."/>
            <person name="Peccoud J."/>
            <person name="Gilbert C."/>
            <person name="Cordaux R."/>
        </authorList>
    </citation>
    <scope>NUCLEOTIDE SEQUENCE [LARGE SCALE GENOMIC DNA]</scope>
    <source>
        <strain evidence="3">ANa2</strain>
        <tissue evidence="3">Whole body excluding digestive tract and cuticle</tissue>
    </source>
</reference>
<comment type="caution">
    <text evidence="3">The sequence shown here is derived from an EMBL/GenBank/DDBJ whole genome shotgun (WGS) entry which is preliminary data.</text>
</comment>
<dbReference type="InterPro" id="IPR001025">
    <property type="entry name" value="BAH_dom"/>
</dbReference>
<feature type="non-terminal residue" evidence="3">
    <location>
        <position position="1"/>
    </location>
</feature>
<evidence type="ECO:0000313" key="4">
    <source>
        <dbReference type="Proteomes" id="UP000326759"/>
    </source>
</evidence>
<evidence type="ECO:0000259" key="2">
    <source>
        <dbReference type="PROSITE" id="PS51038"/>
    </source>
</evidence>
<feature type="compositionally biased region" description="Low complexity" evidence="1">
    <location>
        <begin position="33"/>
        <end position="52"/>
    </location>
</feature>
<feature type="region of interest" description="Disordered" evidence="1">
    <location>
        <begin position="507"/>
        <end position="586"/>
    </location>
</feature>
<feature type="compositionally biased region" description="Basic and acidic residues" evidence="1">
    <location>
        <begin position="562"/>
        <end position="571"/>
    </location>
</feature>
<keyword evidence="4" id="KW-1185">Reference proteome</keyword>
<dbReference type="InterPro" id="IPR043151">
    <property type="entry name" value="BAH_sf"/>
</dbReference>
<feature type="region of interest" description="Disordered" evidence="1">
    <location>
        <begin position="1377"/>
        <end position="1407"/>
    </location>
</feature>
<feature type="compositionally biased region" description="Pro residues" evidence="1">
    <location>
        <begin position="844"/>
        <end position="856"/>
    </location>
</feature>
<feature type="compositionally biased region" description="Low complexity" evidence="1">
    <location>
        <begin position="1054"/>
        <end position="1063"/>
    </location>
</feature>
<feature type="compositionally biased region" description="Acidic residues" evidence="1">
    <location>
        <begin position="312"/>
        <end position="322"/>
    </location>
</feature>
<feature type="compositionally biased region" description="Basic residues" evidence="1">
    <location>
        <begin position="218"/>
        <end position="232"/>
    </location>
</feature>
<evidence type="ECO:0000313" key="3">
    <source>
        <dbReference type="EMBL" id="KAB7497594.1"/>
    </source>
</evidence>
<feature type="compositionally biased region" description="Pro residues" evidence="1">
    <location>
        <begin position="884"/>
        <end position="893"/>
    </location>
</feature>
<feature type="compositionally biased region" description="Basic and acidic residues" evidence="1">
    <location>
        <begin position="695"/>
        <end position="713"/>
    </location>
</feature>
<feature type="compositionally biased region" description="Acidic residues" evidence="1">
    <location>
        <begin position="464"/>
        <end position="473"/>
    </location>
</feature>
<feature type="compositionally biased region" description="Pro residues" evidence="1">
    <location>
        <begin position="905"/>
        <end position="925"/>
    </location>
</feature>
<feature type="compositionally biased region" description="Low complexity" evidence="1">
    <location>
        <begin position="1393"/>
        <end position="1406"/>
    </location>
</feature>
<feature type="region of interest" description="Disordered" evidence="1">
    <location>
        <begin position="611"/>
        <end position="643"/>
    </location>
</feature>
<dbReference type="EMBL" id="SEYY01020094">
    <property type="protein sequence ID" value="KAB7497594.1"/>
    <property type="molecule type" value="Genomic_DNA"/>
</dbReference>
<dbReference type="GO" id="GO:0003682">
    <property type="term" value="F:chromatin binding"/>
    <property type="evidence" value="ECO:0007669"/>
    <property type="project" value="InterPro"/>
</dbReference>
<dbReference type="GO" id="GO:0005677">
    <property type="term" value="C:chromatin silencing complex"/>
    <property type="evidence" value="ECO:0007669"/>
    <property type="project" value="TreeGrafter"/>
</dbReference>
<feature type="region of interest" description="Disordered" evidence="1">
    <location>
        <begin position="154"/>
        <end position="481"/>
    </location>
</feature>
<evidence type="ECO:0000256" key="1">
    <source>
        <dbReference type="SAM" id="MobiDB-lite"/>
    </source>
</evidence>
<feature type="compositionally biased region" description="Acidic residues" evidence="1">
    <location>
        <begin position="424"/>
        <end position="436"/>
    </location>
</feature>
<sequence length="2122" mass="229686">RQRMRLPIPTSKKSSPGEQNDVPLQKDEHPSGRSSSLSLPRVVSSSTPTKGSPTKKRSTSAGRDSPSRQGKTPKKSERGRTQRKIPEKASIGAKSKEQRSPGRTPSEGSSPSPKRCRRIPATEQQSNPKGSLTLSTETREQRIARSIESVINSFGNDFTSESPDTRNECLSIPKARPKTSEVGKSGGDATPVMVGIKRSRGRPKGSKNKVKKEPGAKIKPKGKVGRAKKTKKCVVDNDTSETLPVPSTDPHKDSLSSSGKPKIVGPKSSNQPKTYVKKTKKTKKVLASKVSKRKIALKPSGIKVPTKTVEERTDESESSEVELDSKKSLKGIKTVGKVAGTPYKPKSGGKSVSFPKLQGLKKEIISDGSDAEEKSPVKPPKKALKDKWSRELKKSIKTEETDSGKRGTTKGVSGRRRDYPPVCYEEESDHESEADDSYPRKSSAKIKKEGKSPGRKRKRKKIEDDDDEDDEDVDRPPIVVIPKRTARMASLNAIAMMACMNEDAKVPLPSLTQNEPPASSSSMALVLRESTIARRHSGDESEDSDDDFSDRGSSSSRKLDKRKSAEGGKDVKSKRKRRRRGELDVTMDMKDMVVTKRMASLNASAIMAASYSTEARNRRTTPHIPSHSSSSSRESEVTKISFKATKKQSVKTRSVITVQETTKKVKKAQTEGSTEVEEHIIVKKKVKHHRQSGVHVEEPTTPDSDHEILPKSPEEEEGADGDVDVDEARMILESSTTITYVTTQTHTVPGTVTLSGVREYSVSTSSNGGKTTTMMQQVQRKSITTTCTAGPVAASTSSTIPTAHIPPNQHIQVAAHEPRGPPSTRIPQNYSPLGALEVMQPVMHHPPPPPPPPPTAPHSSHYMPYPHPHHGSPIPHPHIHHHPPPGVHPPPMHINPHHHHIPHHPSSPYPPLSPHSPPYPPPPPSTTASTASSPPSSTTTTTCTSSPSTTPLPHPSPGSCPSFHPQLSFPFEFSPKQGASFRDDRPPPPPVNGPVERHHSAFTAPTPSLHSPAAPGSSHGYQPVSGPIPTGGSSSVGSYKPPQGSPGNSAATGPPYSSPSRLTSPPPSSPASKPHYSPVDHYSSASPHPYQPYPYPPPGSSSHYDKYYPRTPSYHLYQPPYSGGQYPPPGEYGPSQNATCCPAGSPKNVPSGPLTGGGKGPDTSCSSSSSSSSPTASDCNDTSKKQGPGNSACQNYHQYYSGSVPPQHKSQQVSNMASPTSPHPHFHHQQQPHSHHQSYSAKPKDIKDAPHQSSNENSPLATGNKSENVCVNHENNGKIAVDKRPCSQVPPLKADVVPNSVTVTPTSFSKDLGVKEGAKDVVPHSTFLIPVTSSSTSTSAPVAVTVPAPAAPLVVPISAVKTTTVTTSSVSTTFAAATTTTTSSERLTSQTPINSSPNVVSSLPSITTTSSVSSRGSLLAIATPLPVPTSTPSDSEEDKRKHTASPVNNSPKEEIKRIEEVHATSSASACTSVNGGALIPNFPTTSPPKTTRWVVQPSSASPTASISSTSTATNHQHHHHHRLHQSSGKNLADTATHYSYSSPTNNTISVSMSSPVLSSTNSVMSTSAPVVATLERISQIYGSKNQSSLPVVGVRQNFSDHSKGSERKDVHKEINNGSSSLQRQGRHLLCQPLPLSHTKVTSVLAKVKPSNSLGIRSTAEDTAKSHFKSNITEIINAASLPKLPKNDKCVSLPRKRGRPPKNKDADLLAIAGMEESMASSNGTPEGKHFCLAPGEVSGRDMSNKRMSVLKSSGATISPPRRLELQQEHRIKDMKEDMKINVKTEVPVGKIKSERVSPKQGFKEAKCKLLNGDSDIFNEMPENVLLKGTYMHPSLGIGNPDHQQELLKKKLKSETDFEDVLSRTEEKKIPKFGRPPKLVTGRIKGLGGYRIKIAVPKVRRKKASLLSYLKEKNESDTSIGEGEPTPPPPPSMITAMDDDIQKQKDEEAKKSPVRPSSFPSYNALSIRGRRSSGAGKGNKIQRKPKYNHGWSWIGEPHEGKVWLRNDEIWIVRKCYNAMRHKEGDTVRVRDCVLLRSGPRKTDLPYVAKVAALWEDPETSDMMMSILWYYRPEHTESGRREEDLVDEIFASKHRDPPQCRPASRTGVTFSHLTNIVGIYNIKNK</sequence>
<feature type="domain" description="BAH" evidence="2">
    <location>
        <begin position="2023"/>
        <end position="2122"/>
    </location>
</feature>
<dbReference type="Proteomes" id="UP000326759">
    <property type="component" value="Unassembled WGS sequence"/>
</dbReference>
<dbReference type="OrthoDB" id="1922186at2759"/>
<feature type="compositionally biased region" description="Low complexity" evidence="1">
    <location>
        <begin position="1497"/>
        <end position="1514"/>
    </location>
</feature>
<feature type="compositionally biased region" description="Basic and acidic residues" evidence="1">
    <location>
        <begin position="360"/>
        <end position="376"/>
    </location>
</feature>
<proteinExistence type="predicted"/>
<feature type="compositionally biased region" description="Low complexity" evidence="1">
    <location>
        <begin position="1164"/>
        <end position="1173"/>
    </location>
</feature>
<feature type="compositionally biased region" description="Low complexity" evidence="1">
    <location>
        <begin position="1070"/>
        <end position="1088"/>
    </location>
</feature>
<feature type="region of interest" description="Disordered" evidence="1">
    <location>
        <begin position="1481"/>
        <end position="1528"/>
    </location>
</feature>
<feature type="region of interest" description="Disordered" evidence="1">
    <location>
        <begin position="684"/>
        <end position="723"/>
    </location>
</feature>
<feature type="region of interest" description="Disordered" evidence="1">
    <location>
        <begin position="840"/>
        <end position="1266"/>
    </location>
</feature>
<feature type="compositionally biased region" description="Basic and acidic residues" evidence="1">
    <location>
        <begin position="1938"/>
        <end position="1949"/>
    </location>
</feature>
<feature type="compositionally biased region" description="Basic residues" evidence="1">
    <location>
        <begin position="1515"/>
        <end position="1524"/>
    </location>
</feature>
<protein>
    <submittedName>
        <fullName evidence="3">Bromo adjacent homology domain-containing 1 protein</fullName>
    </submittedName>
</protein>
<dbReference type="InterPro" id="IPR017956">
    <property type="entry name" value="AT_hook_DNA-bd_motif"/>
</dbReference>
<name>A0A5N5STP8_9CRUS</name>
<gene>
    <name evidence="3" type="primary">Bahd1</name>
    <name evidence="3" type="ORF">Anas_06622</name>
</gene>
<organism evidence="3 4">
    <name type="scientific">Armadillidium nasatum</name>
    <dbReference type="NCBI Taxonomy" id="96803"/>
    <lineage>
        <taxon>Eukaryota</taxon>
        <taxon>Metazoa</taxon>
        <taxon>Ecdysozoa</taxon>
        <taxon>Arthropoda</taxon>
        <taxon>Crustacea</taxon>
        <taxon>Multicrustacea</taxon>
        <taxon>Malacostraca</taxon>
        <taxon>Eumalacostraca</taxon>
        <taxon>Peracarida</taxon>
        <taxon>Isopoda</taxon>
        <taxon>Oniscidea</taxon>
        <taxon>Crinocheta</taxon>
        <taxon>Armadillidiidae</taxon>
        <taxon>Armadillidium</taxon>
    </lineage>
</organism>
<dbReference type="InterPro" id="IPR053032">
    <property type="entry name" value="BAH_domain-containing"/>
</dbReference>
<feature type="compositionally biased region" description="Basic and acidic residues" evidence="1">
    <location>
        <begin position="74"/>
        <end position="87"/>
    </location>
</feature>
<feature type="compositionally biased region" description="Basic residues" evidence="1">
    <location>
        <begin position="275"/>
        <end position="296"/>
    </location>
</feature>
<feature type="compositionally biased region" description="Polar residues" evidence="1">
    <location>
        <begin position="122"/>
        <end position="136"/>
    </location>
</feature>
<feature type="compositionally biased region" description="Polar residues" evidence="1">
    <location>
        <begin position="101"/>
        <end position="112"/>
    </location>
</feature>
<feature type="compositionally biased region" description="Basic residues" evidence="1">
    <location>
        <begin position="1224"/>
        <end position="1236"/>
    </location>
</feature>
<dbReference type="GO" id="GO:0045892">
    <property type="term" value="P:negative regulation of DNA-templated transcription"/>
    <property type="evidence" value="ECO:0007669"/>
    <property type="project" value="TreeGrafter"/>
</dbReference>
<accession>A0A5N5STP8</accession>
<feature type="compositionally biased region" description="Acidic residues" evidence="1">
    <location>
        <begin position="714"/>
        <end position="723"/>
    </location>
</feature>
<feature type="region of interest" description="Disordered" evidence="1">
    <location>
        <begin position="1910"/>
        <end position="1980"/>
    </location>
</feature>
<dbReference type="PROSITE" id="PS51038">
    <property type="entry name" value="BAH"/>
    <property type="match status" value="1"/>
</dbReference>
<dbReference type="PANTHER" id="PTHR46576:SF1">
    <property type="entry name" value="BROMO ADJACENT HOMOLOGY DOMAIN-CONTAINING 1 PROTEIN"/>
    <property type="match status" value="1"/>
</dbReference>
<feature type="compositionally biased region" description="Basic and acidic residues" evidence="1">
    <location>
        <begin position="383"/>
        <end position="405"/>
    </location>
</feature>
<feature type="compositionally biased region" description="Low complexity" evidence="1">
    <location>
        <begin position="926"/>
        <end position="949"/>
    </location>
</feature>
<dbReference type="PANTHER" id="PTHR46576">
    <property type="entry name" value="BROMO ADJACENT HOMOLOGY DOMAIN-CONTAINING 1 PROTEIN"/>
    <property type="match status" value="1"/>
</dbReference>
<dbReference type="SMART" id="SM00384">
    <property type="entry name" value="AT_hook"/>
    <property type="match status" value="2"/>
</dbReference>
<feature type="compositionally biased region" description="Polar residues" evidence="1">
    <location>
        <begin position="1208"/>
        <end position="1217"/>
    </location>
</feature>